<dbReference type="SMART" id="SM00354">
    <property type="entry name" value="HTH_LACI"/>
    <property type="match status" value="1"/>
</dbReference>
<keyword evidence="1" id="KW-0805">Transcription regulation</keyword>
<dbReference type="PANTHER" id="PTHR30146:SF109">
    <property type="entry name" value="HTH-TYPE TRANSCRIPTIONAL REGULATOR GALS"/>
    <property type="match status" value="1"/>
</dbReference>
<dbReference type="GO" id="GO:0000976">
    <property type="term" value="F:transcription cis-regulatory region binding"/>
    <property type="evidence" value="ECO:0007669"/>
    <property type="project" value="TreeGrafter"/>
</dbReference>
<comment type="caution">
    <text evidence="5">The sequence shown here is derived from an EMBL/GenBank/DDBJ whole genome shotgun (WGS) entry which is preliminary data.</text>
</comment>
<evidence type="ECO:0000313" key="5">
    <source>
        <dbReference type="EMBL" id="TNJ67746.1"/>
    </source>
</evidence>
<evidence type="ECO:0000256" key="2">
    <source>
        <dbReference type="ARBA" id="ARBA00023125"/>
    </source>
</evidence>
<keyword evidence="2" id="KW-0238">DNA-binding</keyword>
<dbReference type="InterPro" id="IPR010982">
    <property type="entry name" value="Lambda_DNA-bd_dom_sf"/>
</dbReference>
<dbReference type="PROSITE" id="PS00356">
    <property type="entry name" value="HTH_LACI_1"/>
    <property type="match status" value="1"/>
</dbReference>
<dbReference type="AlphaFoldDB" id="A0A5C4TGI2"/>
<dbReference type="OrthoDB" id="2528004at2"/>
<dbReference type="PROSITE" id="PS50932">
    <property type="entry name" value="HTH_LACI_2"/>
    <property type="match status" value="1"/>
</dbReference>
<feature type="domain" description="HTH lacI-type" evidence="4">
    <location>
        <begin position="24"/>
        <end position="78"/>
    </location>
</feature>
<evidence type="ECO:0000313" key="6">
    <source>
        <dbReference type="Proteomes" id="UP000307943"/>
    </source>
</evidence>
<organism evidence="5 6">
    <name type="scientific">Paenibacillus hemerocallicola</name>
    <dbReference type="NCBI Taxonomy" id="1172614"/>
    <lineage>
        <taxon>Bacteria</taxon>
        <taxon>Bacillati</taxon>
        <taxon>Bacillota</taxon>
        <taxon>Bacilli</taxon>
        <taxon>Bacillales</taxon>
        <taxon>Paenibacillaceae</taxon>
        <taxon>Paenibacillus</taxon>
    </lineage>
</organism>
<dbReference type="EMBL" id="VDCQ01000003">
    <property type="protein sequence ID" value="TNJ67746.1"/>
    <property type="molecule type" value="Genomic_DNA"/>
</dbReference>
<proteinExistence type="predicted"/>
<keyword evidence="3" id="KW-0804">Transcription</keyword>
<gene>
    <name evidence="5" type="ORF">FE784_03055</name>
</gene>
<evidence type="ECO:0000256" key="1">
    <source>
        <dbReference type="ARBA" id="ARBA00023015"/>
    </source>
</evidence>
<dbReference type="Proteomes" id="UP000307943">
    <property type="component" value="Unassembled WGS sequence"/>
</dbReference>
<keyword evidence="6" id="KW-1185">Reference proteome</keyword>
<name>A0A5C4TGI2_9BACL</name>
<dbReference type="SUPFAM" id="SSF47413">
    <property type="entry name" value="lambda repressor-like DNA-binding domains"/>
    <property type="match status" value="1"/>
</dbReference>
<dbReference type="CDD" id="cd06267">
    <property type="entry name" value="PBP1_LacI_sugar_binding-like"/>
    <property type="match status" value="1"/>
</dbReference>
<reference evidence="5 6" key="1">
    <citation type="submission" date="2019-05" db="EMBL/GenBank/DDBJ databases">
        <title>We sequenced the genome of Paenibacillus hemerocallicola KCTC 33185 for further insight into its adaptation and study the phylogeny of Paenibacillus.</title>
        <authorList>
            <person name="Narsing Rao M.P."/>
        </authorList>
    </citation>
    <scope>NUCLEOTIDE SEQUENCE [LARGE SCALE GENOMIC DNA]</scope>
    <source>
        <strain evidence="5 6">KCTC 33185</strain>
    </source>
</reference>
<dbReference type="InterPro" id="IPR000843">
    <property type="entry name" value="HTH_LacI"/>
</dbReference>
<accession>A0A5C4TGI2</accession>
<sequence length="352" mass="39881">MSGIFCWKENCRGIFWEMKNPMKVTIKDIAKMAGVSHPTVSKALNDVPGVAEETRNKILSIAKQMNYMPNMAAKRLSDKKSNCIGLIWPVAESLFFYNLCMLIHAEAGKRGINVITSLVAPVEAMRTFNQHFVDHIIFWCYPRWVPSIEFLKEKEQFHGELLLVGGGKMDGAHCISIDRITGIYKAVDHFVRLGHRRISFIGESSDKLTGFTQAFVEHGLEYHPDYVVRTDDRNLDFDQKIRDLLVNNNNKPTGILVDSQAVLFRLVRLLRILKVSVPDDISVIVYDDIPEMERFEIPFTTVGPSIEKLAKTSIESLTRGPETNGSWINVEIKSELTIRHSTKPAIDSTTSK</sequence>
<dbReference type="InterPro" id="IPR028082">
    <property type="entry name" value="Peripla_BP_I"/>
</dbReference>
<dbReference type="PANTHER" id="PTHR30146">
    <property type="entry name" value="LACI-RELATED TRANSCRIPTIONAL REPRESSOR"/>
    <property type="match status" value="1"/>
</dbReference>
<evidence type="ECO:0000259" key="4">
    <source>
        <dbReference type="PROSITE" id="PS50932"/>
    </source>
</evidence>
<protein>
    <submittedName>
        <fullName evidence="5">LacI family transcriptional regulator</fullName>
    </submittedName>
</protein>
<dbReference type="Gene3D" id="3.40.50.2300">
    <property type="match status" value="2"/>
</dbReference>
<dbReference type="GO" id="GO:0003700">
    <property type="term" value="F:DNA-binding transcription factor activity"/>
    <property type="evidence" value="ECO:0007669"/>
    <property type="project" value="TreeGrafter"/>
</dbReference>
<dbReference type="InterPro" id="IPR046335">
    <property type="entry name" value="LacI/GalR-like_sensor"/>
</dbReference>
<dbReference type="Pfam" id="PF00356">
    <property type="entry name" value="LacI"/>
    <property type="match status" value="1"/>
</dbReference>
<dbReference type="PRINTS" id="PR00036">
    <property type="entry name" value="HTHLACI"/>
</dbReference>
<dbReference type="SUPFAM" id="SSF53822">
    <property type="entry name" value="Periplasmic binding protein-like I"/>
    <property type="match status" value="1"/>
</dbReference>
<evidence type="ECO:0000256" key="3">
    <source>
        <dbReference type="ARBA" id="ARBA00023163"/>
    </source>
</evidence>
<dbReference type="CDD" id="cd01392">
    <property type="entry name" value="HTH_LacI"/>
    <property type="match status" value="1"/>
</dbReference>
<dbReference type="Gene3D" id="1.10.260.40">
    <property type="entry name" value="lambda repressor-like DNA-binding domains"/>
    <property type="match status" value="1"/>
</dbReference>
<dbReference type="Pfam" id="PF13377">
    <property type="entry name" value="Peripla_BP_3"/>
    <property type="match status" value="1"/>
</dbReference>